<dbReference type="GO" id="GO:0005524">
    <property type="term" value="F:ATP binding"/>
    <property type="evidence" value="ECO:0007669"/>
    <property type="project" value="UniProtKB-UniRule"/>
</dbReference>
<dbReference type="EMBL" id="JACHJQ010000005">
    <property type="protein sequence ID" value="MBB4908552.1"/>
    <property type="molecule type" value="Genomic_DNA"/>
</dbReference>
<accession>A0A7W7Q7J7</accession>
<evidence type="ECO:0000256" key="1">
    <source>
        <dbReference type="ARBA" id="ARBA00022741"/>
    </source>
</evidence>
<dbReference type="InterPro" id="IPR027417">
    <property type="entry name" value="P-loop_NTPase"/>
</dbReference>
<keyword evidence="2 3" id="KW-0067">ATP-binding</keyword>
<dbReference type="Proteomes" id="UP000520767">
    <property type="component" value="Unassembled WGS sequence"/>
</dbReference>
<dbReference type="PANTHER" id="PTHR22683:SF1">
    <property type="entry name" value="TYPE VII SECRETION SYSTEM PROTEIN ESSC"/>
    <property type="match status" value="1"/>
</dbReference>
<dbReference type="Gene3D" id="3.40.50.300">
    <property type="entry name" value="P-loop containing nucleotide triphosphate hydrolases"/>
    <property type="match status" value="1"/>
</dbReference>
<evidence type="ECO:0000259" key="4">
    <source>
        <dbReference type="PROSITE" id="PS50901"/>
    </source>
</evidence>
<dbReference type="GO" id="GO:0003677">
    <property type="term" value="F:DNA binding"/>
    <property type="evidence" value="ECO:0007669"/>
    <property type="project" value="InterPro"/>
</dbReference>
<keyword evidence="1 3" id="KW-0547">Nucleotide-binding</keyword>
<dbReference type="AlphaFoldDB" id="A0A7W7Q7J7"/>
<reference evidence="5 6" key="1">
    <citation type="submission" date="2020-08" db="EMBL/GenBank/DDBJ databases">
        <title>Genomic Encyclopedia of Type Strains, Phase III (KMG-III): the genomes of soil and plant-associated and newly described type strains.</title>
        <authorList>
            <person name="Whitman W."/>
        </authorList>
    </citation>
    <scope>NUCLEOTIDE SEQUENCE [LARGE SCALE GENOMIC DNA]</scope>
    <source>
        <strain evidence="5 6">CECT 8960</strain>
    </source>
</reference>
<dbReference type="PROSITE" id="PS50901">
    <property type="entry name" value="FTSK"/>
    <property type="match status" value="1"/>
</dbReference>
<dbReference type="InterPro" id="IPR002543">
    <property type="entry name" value="FtsK_dom"/>
</dbReference>
<comment type="caution">
    <text evidence="5">The sequence shown here is derived from an EMBL/GenBank/DDBJ whole genome shotgun (WGS) entry which is preliminary data.</text>
</comment>
<sequence length="291" mass="31225">MGIRADGLPIELDLKDSSQDGMGPHGLLIGASGSGKTELLRTLVLALAVAHPPSSLNFMLVEFKGRVDSDLLDALPHSSGVITDLVADPHGGVDELADAVGNELARRQDLLRANGNFPSLRHYARARAAGAALPEMPTLLVIVDDFVELLAARPDFIDTFVQTGRLGRSLGVHLLLSARRLDEGRLRGLETHLHYRIGLRTSAAADSKAVLGVTDAFRLPRAPGHGYLKVGNDPLERFRSAHVSEQYRRNGSMVADPMAAEGGETLLTILVDRLKGHGPQAHRLWPPPASP</sequence>
<dbReference type="PANTHER" id="PTHR22683">
    <property type="entry name" value="SPORULATION PROTEIN RELATED"/>
    <property type="match status" value="1"/>
</dbReference>
<dbReference type="InterPro" id="IPR050206">
    <property type="entry name" value="FtsK/SpoIIIE/SftA"/>
</dbReference>
<gene>
    <name evidence="5" type="ORF">FHR82_004805</name>
</gene>
<feature type="domain" description="FtsK" evidence="4">
    <location>
        <begin position="7"/>
        <end position="208"/>
    </location>
</feature>
<feature type="binding site" evidence="3">
    <location>
        <begin position="30"/>
        <end position="37"/>
    </location>
    <ligand>
        <name>ATP</name>
        <dbReference type="ChEBI" id="CHEBI:30616"/>
    </ligand>
</feature>
<dbReference type="SUPFAM" id="SSF52540">
    <property type="entry name" value="P-loop containing nucleoside triphosphate hydrolases"/>
    <property type="match status" value="1"/>
</dbReference>
<keyword evidence="6" id="KW-1185">Reference proteome</keyword>
<protein>
    <submittedName>
        <fullName evidence="5">DNA segregation ATPase FtsK/SpoIIIE-like protein</fullName>
    </submittedName>
</protein>
<name>A0A7W7Q7J7_9PSEU</name>
<proteinExistence type="predicted"/>
<evidence type="ECO:0000313" key="6">
    <source>
        <dbReference type="Proteomes" id="UP000520767"/>
    </source>
</evidence>
<evidence type="ECO:0000313" key="5">
    <source>
        <dbReference type="EMBL" id="MBB4908552.1"/>
    </source>
</evidence>
<dbReference type="Pfam" id="PF01580">
    <property type="entry name" value="FtsK_SpoIIIE"/>
    <property type="match status" value="1"/>
</dbReference>
<organism evidence="5 6">
    <name type="scientific">Actinophytocola algeriensis</name>
    <dbReference type="NCBI Taxonomy" id="1768010"/>
    <lineage>
        <taxon>Bacteria</taxon>
        <taxon>Bacillati</taxon>
        <taxon>Actinomycetota</taxon>
        <taxon>Actinomycetes</taxon>
        <taxon>Pseudonocardiales</taxon>
        <taxon>Pseudonocardiaceae</taxon>
    </lineage>
</organism>
<dbReference type="RefSeq" id="WP_311771241.1">
    <property type="nucleotide sequence ID" value="NZ_JACHJQ010000005.1"/>
</dbReference>
<evidence type="ECO:0000256" key="2">
    <source>
        <dbReference type="ARBA" id="ARBA00022840"/>
    </source>
</evidence>
<evidence type="ECO:0000256" key="3">
    <source>
        <dbReference type="PROSITE-ProRule" id="PRU00289"/>
    </source>
</evidence>